<proteinExistence type="predicted"/>
<dbReference type="InterPro" id="IPR011049">
    <property type="entry name" value="Serralysin-like_metalloprot_C"/>
</dbReference>
<comment type="caution">
    <text evidence="1">The sequence shown here is derived from an EMBL/GenBank/DDBJ whole genome shotgun (WGS) entry which is preliminary data.</text>
</comment>
<dbReference type="AlphaFoldDB" id="A0A370KXM2"/>
<protein>
    <submittedName>
        <fullName evidence="1">Calcium-binding protein</fullName>
    </submittedName>
</protein>
<keyword evidence="2" id="KW-1185">Reference proteome</keyword>
<sequence length="80" mass="8556">HDAFVFATGFGRDTITDFKTTGSSSDVLEFASEIFVDLDAAFAAADQVGDDTVFTIDADTSLILRGVQLAGLAQDDFRFV</sequence>
<organism evidence="1 2">
    <name type="scientific">Bosea caraganae</name>
    <dbReference type="NCBI Taxonomy" id="2763117"/>
    <lineage>
        <taxon>Bacteria</taxon>
        <taxon>Pseudomonadati</taxon>
        <taxon>Pseudomonadota</taxon>
        <taxon>Alphaproteobacteria</taxon>
        <taxon>Hyphomicrobiales</taxon>
        <taxon>Boseaceae</taxon>
        <taxon>Bosea</taxon>
    </lineage>
</organism>
<name>A0A370KXM2_9HYPH</name>
<gene>
    <name evidence="1" type="ORF">DWE98_28135</name>
</gene>
<feature type="non-terminal residue" evidence="1">
    <location>
        <position position="1"/>
    </location>
</feature>
<evidence type="ECO:0000313" key="2">
    <source>
        <dbReference type="Proteomes" id="UP000255207"/>
    </source>
</evidence>
<dbReference type="SUPFAM" id="SSF51120">
    <property type="entry name" value="beta-Roll"/>
    <property type="match status" value="1"/>
</dbReference>
<accession>A0A370KXM2</accession>
<dbReference type="EMBL" id="QQTP01000029">
    <property type="protein sequence ID" value="RDJ19718.1"/>
    <property type="molecule type" value="Genomic_DNA"/>
</dbReference>
<evidence type="ECO:0000313" key="1">
    <source>
        <dbReference type="EMBL" id="RDJ19718.1"/>
    </source>
</evidence>
<dbReference type="Proteomes" id="UP000255207">
    <property type="component" value="Unassembled WGS sequence"/>
</dbReference>
<reference evidence="2" key="1">
    <citation type="submission" date="2018-07" db="EMBL/GenBank/DDBJ databases">
        <authorList>
            <person name="Safronova V.I."/>
            <person name="Chirak E.R."/>
            <person name="Sazanova A.L."/>
        </authorList>
    </citation>
    <scope>NUCLEOTIDE SEQUENCE [LARGE SCALE GENOMIC DNA]</scope>
    <source>
        <strain evidence="2">RCAM04685</strain>
    </source>
</reference>